<feature type="domain" description="C2H2-type" evidence="12">
    <location>
        <begin position="514"/>
        <end position="541"/>
    </location>
</feature>
<comment type="caution">
    <text evidence="13">The sequence shown here is derived from an EMBL/GenBank/DDBJ whole genome shotgun (WGS) entry which is preliminary data.</text>
</comment>
<dbReference type="AlphaFoldDB" id="A0AAD4I1L6"/>
<reference evidence="13" key="1">
    <citation type="submission" date="2023-02" db="EMBL/GenBank/DDBJ databases">
        <authorList>
            <person name="Palmer J.M."/>
        </authorList>
    </citation>
    <scope>NUCLEOTIDE SEQUENCE</scope>
    <source>
        <strain evidence="13">FW57</strain>
    </source>
</reference>
<feature type="region of interest" description="Disordered" evidence="11">
    <location>
        <begin position="331"/>
        <end position="374"/>
    </location>
</feature>
<evidence type="ECO:0000256" key="1">
    <source>
        <dbReference type="ARBA" id="ARBA00004123"/>
    </source>
</evidence>
<evidence type="ECO:0000256" key="3">
    <source>
        <dbReference type="ARBA" id="ARBA00022737"/>
    </source>
</evidence>
<dbReference type="GO" id="GO:0000981">
    <property type="term" value="F:DNA-binding transcription factor activity, RNA polymerase II-specific"/>
    <property type="evidence" value="ECO:0007669"/>
    <property type="project" value="TreeGrafter"/>
</dbReference>
<keyword evidence="3" id="KW-0677">Repeat</keyword>
<feature type="compositionally biased region" description="Basic and acidic residues" evidence="11">
    <location>
        <begin position="583"/>
        <end position="602"/>
    </location>
</feature>
<feature type="region of interest" description="Disordered" evidence="11">
    <location>
        <begin position="583"/>
        <end position="620"/>
    </location>
</feature>
<dbReference type="GO" id="GO:0005634">
    <property type="term" value="C:nucleus"/>
    <property type="evidence" value="ECO:0007669"/>
    <property type="project" value="UniProtKB-SubCell"/>
</dbReference>
<evidence type="ECO:0000256" key="4">
    <source>
        <dbReference type="ARBA" id="ARBA00022771"/>
    </source>
</evidence>
<keyword evidence="2" id="KW-0479">Metal-binding</keyword>
<comment type="subcellular location">
    <subcellularLocation>
        <location evidence="1">Nucleus</location>
    </subcellularLocation>
</comment>
<evidence type="ECO:0000256" key="8">
    <source>
        <dbReference type="ARBA" id="ARBA00023163"/>
    </source>
</evidence>
<protein>
    <recommendedName>
        <fullName evidence="12">C2H2-type domain-containing protein</fullName>
    </recommendedName>
</protein>
<evidence type="ECO:0000313" key="14">
    <source>
        <dbReference type="Proteomes" id="UP001197093"/>
    </source>
</evidence>
<dbReference type="Proteomes" id="UP001197093">
    <property type="component" value="Unassembled WGS sequence"/>
</dbReference>
<feature type="domain" description="C2H2-type" evidence="12">
    <location>
        <begin position="542"/>
        <end position="564"/>
    </location>
</feature>
<name>A0AAD4I1L6_9PEZI</name>
<gene>
    <name evidence="13" type="ORF">NEMBOFW57_002267</name>
</gene>
<evidence type="ECO:0000256" key="11">
    <source>
        <dbReference type="SAM" id="MobiDB-lite"/>
    </source>
</evidence>
<feature type="domain" description="C2H2-type" evidence="12">
    <location>
        <begin position="486"/>
        <end position="513"/>
    </location>
</feature>
<keyword evidence="5" id="KW-0862">Zinc</keyword>
<dbReference type="SMART" id="SM00355">
    <property type="entry name" value="ZnF_C2H2"/>
    <property type="match status" value="6"/>
</dbReference>
<evidence type="ECO:0000259" key="12">
    <source>
        <dbReference type="PROSITE" id="PS50157"/>
    </source>
</evidence>
<dbReference type="PROSITE" id="PS00028">
    <property type="entry name" value="ZINC_FINGER_C2H2_1"/>
    <property type="match status" value="4"/>
</dbReference>
<feature type="region of interest" description="Disordered" evidence="11">
    <location>
        <begin position="1"/>
        <end position="22"/>
    </location>
</feature>
<evidence type="ECO:0000256" key="10">
    <source>
        <dbReference type="PROSITE-ProRule" id="PRU00042"/>
    </source>
</evidence>
<dbReference type="PANTHER" id="PTHR19818:SF139">
    <property type="entry name" value="PAIR-RULE PROTEIN ODD-PAIRED"/>
    <property type="match status" value="1"/>
</dbReference>
<dbReference type="PANTHER" id="PTHR19818">
    <property type="entry name" value="ZINC FINGER PROTEIN ZIC AND GLI"/>
    <property type="match status" value="1"/>
</dbReference>
<proteinExistence type="predicted"/>
<keyword evidence="9" id="KW-0539">Nucleus</keyword>
<dbReference type="SUPFAM" id="SSF57667">
    <property type="entry name" value="beta-beta-alpha zinc fingers"/>
    <property type="match status" value="3"/>
</dbReference>
<evidence type="ECO:0000256" key="2">
    <source>
        <dbReference type="ARBA" id="ARBA00022723"/>
    </source>
</evidence>
<feature type="compositionally biased region" description="Basic and acidic residues" evidence="11">
    <location>
        <begin position="1"/>
        <end position="12"/>
    </location>
</feature>
<evidence type="ECO:0000256" key="5">
    <source>
        <dbReference type="ARBA" id="ARBA00022833"/>
    </source>
</evidence>
<sequence length="620" mass="67880">MDGHFESHDRFSATDMGTPSITPSDAARLSVAGGAAYESHDDLCVDRCMGVGLYNGFQQFNHRGGAPSVPTRWGRENPLSRFDFPMGQIDMSMQFRTADLATSTPTLYQQQEWYSQQLGSCVPCTDDDCQSMADSCCDSECTMTDKCTNVACADTDDACTDQSCPERPAAVLPTSEVVNGAAALISINHAPEEPQHGFGLQQQVMNSLDFGLSSTSQQNYLFSQQCQHLQPSQWGNITNHLLVAHADAASSSCTSSCPLEDPQTYSFCHMPLSDNFGQFNSVGSDFQINQGFVECGAQIHDPDAFLAHFNSQHRHYFTAAAPSLLRTTIEAQHHHQHALSSPQVMSPPATPLDTSDSGRSSGTPSPLTPLSNSVEMTEAKPDAPLHLRSTSIASSAEHSLDLGGDEEHRCLWREEGSHAICGQVFADAEELFKHASEIHIKHAQKGSQGFRCGWDDCPRSEAGATGFPQRSKIERHMQTHIGHKPHICPTCNKGFSAKQALTQHMFIHSNEKPLVCGVCHKAFRYPSALTMHQRVHSGHKPLKCPVCGKGFSESSNLSKHKRTHEVKGRFTCTVPGCDRNFHRQDQLRRHMKTHQKEGEGKPIESSPPISAGISSQPPQS</sequence>
<dbReference type="GO" id="GO:0045944">
    <property type="term" value="P:positive regulation of transcription by RNA polymerase II"/>
    <property type="evidence" value="ECO:0007669"/>
    <property type="project" value="UniProtKB-ARBA"/>
</dbReference>
<accession>A0AAD4I1L6</accession>
<dbReference type="PROSITE" id="PS50157">
    <property type="entry name" value="ZINC_FINGER_C2H2_2"/>
    <property type="match status" value="4"/>
</dbReference>
<dbReference type="InterPro" id="IPR036236">
    <property type="entry name" value="Znf_C2H2_sf"/>
</dbReference>
<evidence type="ECO:0000256" key="7">
    <source>
        <dbReference type="ARBA" id="ARBA00023125"/>
    </source>
</evidence>
<dbReference type="InterPro" id="IPR013087">
    <property type="entry name" value="Znf_C2H2_type"/>
</dbReference>
<dbReference type="GO" id="GO:0008270">
    <property type="term" value="F:zinc ion binding"/>
    <property type="evidence" value="ECO:0007669"/>
    <property type="project" value="UniProtKB-KW"/>
</dbReference>
<evidence type="ECO:0000313" key="13">
    <source>
        <dbReference type="EMBL" id="KAG7292232.1"/>
    </source>
</evidence>
<dbReference type="Gene3D" id="3.30.160.60">
    <property type="entry name" value="Classic Zinc Finger"/>
    <property type="match status" value="5"/>
</dbReference>
<evidence type="ECO:0000256" key="9">
    <source>
        <dbReference type="ARBA" id="ARBA00023242"/>
    </source>
</evidence>
<keyword evidence="6" id="KW-0805">Transcription regulation</keyword>
<dbReference type="FunFam" id="3.30.160.60:FF:002343">
    <property type="entry name" value="Zinc finger protein 33A"/>
    <property type="match status" value="1"/>
</dbReference>
<feature type="domain" description="C2H2-type" evidence="12">
    <location>
        <begin position="570"/>
        <end position="599"/>
    </location>
</feature>
<dbReference type="InterPro" id="IPR050329">
    <property type="entry name" value="GLI_C2H2-zinc-finger"/>
</dbReference>
<feature type="compositionally biased region" description="Low complexity" evidence="11">
    <location>
        <begin position="357"/>
        <end position="373"/>
    </location>
</feature>
<dbReference type="GO" id="GO:0000978">
    <property type="term" value="F:RNA polymerase II cis-regulatory region sequence-specific DNA binding"/>
    <property type="evidence" value="ECO:0007669"/>
    <property type="project" value="TreeGrafter"/>
</dbReference>
<dbReference type="FunFam" id="3.30.160.60:FF:000213">
    <property type="entry name" value="Zinc finger protein 624"/>
    <property type="match status" value="1"/>
</dbReference>
<keyword evidence="4 10" id="KW-0863">Zinc-finger</keyword>
<dbReference type="Pfam" id="PF00096">
    <property type="entry name" value="zf-C2H2"/>
    <property type="match status" value="4"/>
</dbReference>
<evidence type="ECO:0000256" key="6">
    <source>
        <dbReference type="ARBA" id="ARBA00023015"/>
    </source>
</evidence>
<organism evidence="13 14">
    <name type="scientific">Staphylotrichum longicolle</name>
    <dbReference type="NCBI Taxonomy" id="669026"/>
    <lineage>
        <taxon>Eukaryota</taxon>
        <taxon>Fungi</taxon>
        <taxon>Dikarya</taxon>
        <taxon>Ascomycota</taxon>
        <taxon>Pezizomycotina</taxon>
        <taxon>Sordariomycetes</taxon>
        <taxon>Sordariomycetidae</taxon>
        <taxon>Sordariales</taxon>
        <taxon>Chaetomiaceae</taxon>
        <taxon>Staphylotrichum</taxon>
    </lineage>
</organism>
<keyword evidence="14" id="KW-1185">Reference proteome</keyword>
<dbReference type="FunFam" id="3.30.160.60:FF:000446">
    <property type="entry name" value="Zinc finger protein"/>
    <property type="match status" value="1"/>
</dbReference>
<keyword evidence="7" id="KW-0238">DNA-binding</keyword>
<keyword evidence="8" id="KW-0804">Transcription</keyword>
<dbReference type="EMBL" id="JAHCVI010000001">
    <property type="protein sequence ID" value="KAG7292232.1"/>
    <property type="molecule type" value="Genomic_DNA"/>
</dbReference>